<reference evidence="10 11" key="1">
    <citation type="submission" date="2018-02" db="EMBL/GenBank/DDBJ databases">
        <authorList>
            <person name="Cohen D.B."/>
            <person name="Kent A.D."/>
        </authorList>
    </citation>
    <scope>NUCLEOTIDE SEQUENCE [LARGE SCALE GENOMIC DNA]</scope>
    <source>
        <strain evidence="10">1</strain>
    </source>
</reference>
<comment type="domain">
    <text evidence="7">The N-terminal region contains the highly conserved SGGXDS motif, predicted to be a P-loop motif involved in ATP binding.</text>
</comment>
<protein>
    <recommendedName>
        <fullName evidence="7">tRNA(Ile)-lysidine synthase</fullName>
        <ecNumber evidence="7">6.3.4.19</ecNumber>
    </recommendedName>
    <alternativeName>
        <fullName evidence="7">tRNA(Ile)-2-lysyl-cytidine synthase</fullName>
    </alternativeName>
    <alternativeName>
        <fullName evidence="7">tRNA(Ile)-lysidine synthetase</fullName>
    </alternativeName>
</protein>
<keyword evidence="4 7" id="KW-0547">Nucleotide-binding</keyword>
<dbReference type="Gene3D" id="3.40.50.620">
    <property type="entry name" value="HUPs"/>
    <property type="match status" value="1"/>
</dbReference>
<dbReference type="CDD" id="cd01992">
    <property type="entry name" value="TilS_N"/>
    <property type="match status" value="1"/>
</dbReference>
<dbReference type="InterPro" id="IPR014729">
    <property type="entry name" value="Rossmann-like_a/b/a_fold"/>
</dbReference>
<comment type="function">
    <text evidence="7">Ligates lysine onto the cytidine present at position 34 of the AUA codon-specific tRNA(Ile) that contains the anticodon CAU, in an ATP-dependent manner. Cytidine is converted to lysidine, thus changing the amino acid specificity of the tRNA from methionine to isoleucine.</text>
</comment>
<comment type="subcellular location">
    <subcellularLocation>
        <location evidence="7">Cytoplasm</location>
    </subcellularLocation>
</comment>
<feature type="binding site" evidence="7">
    <location>
        <begin position="31"/>
        <end position="36"/>
    </location>
    <ligand>
        <name>ATP</name>
        <dbReference type="ChEBI" id="CHEBI:30616"/>
    </ligand>
</feature>
<evidence type="ECO:0000256" key="1">
    <source>
        <dbReference type="ARBA" id="ARBA00022490"/>
    </source>
</evidence>
<dbReference type="PANTHER" id="PTHR43033">
    <property type="entry name" value="TRNA(ILE)-LYSIDINE SYNTHASE-RELATED"/>
    <property type="match status" value="1"/>
</dbReference>
<comment type="catalytic activity">
    <reaction evidence="6 7">
        <text>cytidine(34) in tRNA(Ile2) + L-lysine + ATP = lysidine(34) in tRNA(Ile2) + AMP + diphosphate + H(+)</text>
        <dbReference type="Rhea" id="RHEA:43744"/>
        <dbReference type="Rhea" id="RHEA-COMP:10625"/>
        <dbReference type="Rhea" id="RHEA-COMP:10670"/>
        <dbReference type="ChEBI" id="CHEBI:15378"/>
        <dbReference type="ChEBI" id="CHEBI:30616"/>
        <dbReference type="ChEBI" id="CHEBI:32551"/>
        <dbReference type="ChEBI" id="CHEBI:33019"/>
        <dbReference type="ChEBI" id="CHEBI:82748"/>
        <dbReference type="ChEBI" id="CHEBI:83665"/>
        <dbReference type="ChEBI" id="CHEBI:456215"/>
        <dbReference type="EC" id="6.3.4.19"/>
    </reaction>
</comment>
<sequence length="316" mass="33284">MARRALGPATLAVVQAVEAAHEGEPVLVACSGGADSLALAVAVTVLASRTGCAARAVVVDHGLQPGSAEHSERVAEQVRELGLPAEVATVTVTAGGQGPEAAARDARYDALAAAFGAGERCYLGHTLDDQAETVLLGLARGSGLRSIAGMPAVRDRFVRPLLGLRRSVTRQACREQGVSWWDDPHNDDDRFARVRVRQSVLPVLEAELGPGVAEGLARTADLARYDADALDALTPTGAPPDCTVLAGLAPAVRHRVLRAWLLAQGAHEVNQRHVLAVAALVTDWHGQRWVEVPGLRVLRRAGVLVVEPHRPAVADR</sequence>
<feature type="domain" description="tRNA(Ile)-lysidine synthase substrate-binding" evidence="9">
    <location>
        <begin position="241"/>
        <end position="302"/>
    </location>
</feature>
<gene>
    <name evidence="7 10" type="primary">tilS</name>
    <name evidence="10" type="ORF">MPLG2_3655</name>
</gene>
<evidence type="ECO:0000256" key="4">
    <source>
        <dbReference type="ARBA" id="ARBA00022741"/>
    </source>
</evidence>
<keyword evidence="3 7" id="KW-0819">tRNA processing</keyword>
<dbReference type="Proteomes" id="UP000238164">
    <property type="component" value="Chromosome 1"/>
</dbReference>
<comment type="similarity">
    <text evidence="7">Belongs to the tRNA(Ile)-lysidine synthase family.</text>
</comment>
<dbReference type="GO" id="GO:0005737">
    <property type="term" value="C:cytoplasm"/>
    <property type="evidence" value="ECO:0007669"/>
    <property type="project" value="UniProtKB-SubCell"/>
</dbReference>
<keyword evidence="1 7" id="KW-0963">Cytoplasm</keyword>
<dbReference type="InterPro" id="IPR012795">
    <property type="entry name" value="tRNA_Ile_lys_synt_N"/>
</dbReference>
<proteinExistence type="inferred from homology"/>
<evidence type="ECO:0000313" key="11">
    <source>
        <dbReference type="Proteomes" id="UP000238164"/>
    </source>
</evidence>
<dbReference type="NCBIfam" id="TIGR02432">
    <property type="entry name" value="lysidine_TilS_N"/>
    <property type="match status" value="1"/>
</dbReference>
<dbReference type="HAMAP" id="MF_01161">
    <property type="entry name" value="tRNA_Ile_lys_synt"/>
    <property type="match status" value="1"/>
</dbReference>
<name>A0A2N9JKX2_9ACTN</name>
<dbReference type="SUPFAM" id="SSF52402">
    <property type="entry name" value="Adenine nucleotide alpha hydrolases-like"/>
    <property type="match status" value="1"/>
</dbReference>
<feature type="domain" description="tRNA(Ile)-lysidine/2-thiocytidine synthase N-terminal" evidence="8">
    <location>
        <begin position="26"/>
        <end position="198"/>
    </location>
</feature>
<evidence type="ECO:0000256" key="3">
    <source>
        <dbReference type="ARBA" id="ARBA00022694"/>
    </source>
</evidence>
<dbReference type="InterPro" id="IPR015262">
    <property type="entry name" value="tRNA_Ile_lys_synt_subst-bd"/>
</dbReference>
<accession>A0A2N9JKX2</accession>
<keyword evidence="11" id="KW-1185">Reference proteome</keyword>
<dbReference type="GO" id="GO:0006400">
    <property type="term" value="P:tRNA modification"/>
    <property type="evidence" value="ECO:0007669"/>
    <property type="project" value="UniProtKB-UniRule"/>
</dbReference>
<dbReference type="SUPFAM" id="SSF82829">
    <property type="entry name" value="MesJ substrate recognition domain-like"/>
    <property type="match status" value="1"/>
</dbReference>
<evidence type="ECO:0000256" key="5">
    <source>
        <dbReference type="ARBA" id="ARBA00022840"/>
    </source>
</evidence>
<dbReference type="GO" id="GO:0005524">
    <property type="term" value="F:ATP binding"/>
    <property type="evidence" value="ECO:0007669"/>
    <property type="project" value="UniProtKB-UniRule"/>
</dbReference>
<dbReference type="OrthoDB" id="5244702at2"/>
<evidence type="ECO:0000256" key="2">
    <source>
        <dbReference type="ARBA" id="ARBA00022598"/>
    </source>
</evidence>
<evidence type="ECO:0000313" key="10">
    <source>
        <dbReference type="EMBL" id="SPD88685.1"/>
    </source>
</evidence>
<dbReference type="GO" id="GO:0032267">
    <property type="term" value="F:tRNA(Ile)-lysidine synthase activity"/>
    <property type="evidence" value="ECO:0007669"/>
    <property type="project" value="UniProtKB-EC"/>
</dbReference>
<dbReference type="EMBL" id="LT985188">
    <property type="protein sequence ID" value="SPD88685.1"/>
    <property type="molecule type" value="Genomic_DNA"/>
</dbReference>
<evidence type="ECO:0000259" key="9">
    <source>
        <dbReference type="Pfam" id="PF09179"/>
    </source>
</evidence>
<dbReference type="KEGG" id="mgg:MPLG2_3655"/>
<keyword evidence="5 7" id="KW-0067">ATP-binding</keyword>
<keyword evidence="2 7" id="KW-0436">Ligase</keyword>
<evidence type="ECO:0000256" key="6">
    <source>
        <dbReference type="ARBA" id="ARBA00048539"/>
    </source>
</evidence>
<dbReference type="Pfam" id="PF09179">
    <property type="entry name" value="TilS"/>
    <property type="match status" value="1"/>
</dbReference>
<dbReference type="PANTHER" id="PTHR43033:SF1">
    <property type="entry name" value="TRNA(ILE)-LYSIDINE SYNTHASE-RELATED"/>
    <property type="match status" value="1"/>
</dbReference>
<dbReference type="RefSeq" id="WP_105187137.1">
    <property type="nucleotide sequence ID" value="NZ_BAAAGO010000009.1"/>
</dbReference>
<evidence type="ECO:0000259" key="8">
    <source>
        <dbReference type="Pfam" id="PF01171"/>
    </source>
</evidence>
<dbReference type="EC" id="6.3.4.19" evidence="7"/>
<dbReference type="Pfam" id="PF01171">
    <property type="entry name" value="ATP_bind_3"/>
    <property type="match status" value="1"/>
</dbReference>
<dbReference type="InterPro" id="IPR011063">
    <property type="entry name" value="TilS/TtcA_N"/>
</dbReference>
<dbReference type="AlphaFoldDB" id="A0A2N9JKX2"/>
<evidence type="ECO:0000256" key="7">
    <source>
        <dbReference type="HAMAP-Rule" id="MF_01161"/>
    </source>
</evidence>
<dbReference type="InterPro" id="IPR012094">
    <property type="entry name" value="tRNA_Ile_lys_synt"/>
</dbReference>
<organism evidence="10 11">
    <name type="scientific">Micropruina glycogenica</name>
    <dbReference type="NCBI Taxonomy" id="75385"/>
    <lineage>
        <taxon>Bacteria</taxon>
        <taxon>Bacillati</taxon>
        <taxon>Actinomycetota</taxon>
        <taxon>Actinomycetes</taxon>
        <taxon>Propionibacteriales</taxon>
        <taxon>Nocardioidaceae</taxon>
        <taxon>Micropruina</taxon>
    </lineage>
</organism>